<dbReference type="Proteomes" id="UP000031829">
    <property type="component" value="Chromosome"/>
</dbReference>
<dbReference type="InterPro" id="IPR029058">
    <property type="entry name" value="AB_hydrolase_fold"/>
</dbReference>
<dbReference type="HOGENOM" id="CLU_099340_0_0_9"/>
<sequence>MIHRRFFSLDTQWNVVHVPERPNGFGVLVLGDKDHFVESSTSLWIQHGGRSQLLQCLQDEGYTVFYSNLYGRHWGSPEAYHLAKQLYHLVMKQEILNKRIHILAEGMGALLALQLMENDGNTFVRSAGLLNPCIDLHTHAEHEKNNKFFYKQFTKDLTQAYKVERKQVSKLIKEYPSVTELKSTLPVKIWTAPNASTHYPIAHSKKYELHREELHSPIMLSLYLPEKNYLFERSLLQFYKQHEKVL</sequence>
<reference evidence="1 2" key="1">
    <citation type="journal article" date="2015" name="Genome Announc.">
        <title>Complete genome sequences for 35 biothreat assay-relevant bacillus species.</title>
        <authorList>
            <person name="Johnson S.L."/>
            <person name="Daligault H.E."/>
            <person name="Davenport K.W."/>
            <person name="Jaissle J."/>
            <person name="Frey K.G."/>
            <person name="Ladner J.T."/>
            <person name="Broomall S.M."/>
            <person name="Bishop-Lilly K.A."/>
            <person name="Bruce D.C."/>
            <person name="Gibbons H.S."/>
            <person name="Coyne S.R."/>
            <person name="Lo C.C."/>
            <person name="Meincke L."/>
            <person name="Munk A.C."/>
            <person name="Koroleva G.I."/>
            <person name="Rosenzweig C.N."/>
            <person name="Palacios G.F."/>
            <person name="Redden C.L."/>
            <person name="Minogue T.D."/>
            <person name="Chain P.S."/>
        </authorList>
    </citation>
    <scope>NUCLEOTIDE SEQUENCE [LARGE SCALE GENOMIC DNA]</scope>
    <source>
        <strain evidence="2">ATCC 14581 / DSM 32 / JCM 2506 / NBRC 15308 / NCIMB 9376 / NCTC 10342 / NRRL B-14308 / VKM B-512</strain>
    </source>
</reference>
<dbReference type="RefSeq" id="WP_013081744.1">
    <property type="nucleotide sequence ID" value="NZ_CP009920.1"/>
</dbReference>
<dbReference type="Gene3D" id="3.40.50.1820">
    <property type="entry name" value="alpha/beta hydrolase"/>
    <property type="match status" value="1"/>
</dbReference>
<gene>
    <name evidence="1" type="ORF">BG04_2982</name>
</gene>
<dbReference type="GeneID" id="93641048"/>
<evidence type="ECO:0000313" key="2">
    <source>
        <dbReference type="Proteomes" id="UP000031829"/>
    </source>
</evidence>
<evidence type="ECO:0000313" key="1">
    <source>
        <dbReference type="EMBL" id="AJI20238.1"/>
    </source>
</evidence>
<name>A0A0B6AHZ8_PRIM2</name>
<proteinExistence type="predicted"/>
<accession>A0A0B6AHZ8</accession>
<protein>
    <submittedName>
        <fullName evidence="1">Putative phospholipase/Carboxylesterase</fullName>
    </submittedName>
</protein>
<dbReference type="KEGG" id="bmeg:BG04_2982"/>
<dbReference type="SUPFAM" id="SSF53474">
    <property type="entry name" value="alpha/beta-Hydrolases"/>
    <property type="match status" value="1"/>
</dbReference>
<organism evidence="1 2">
    <name type="scientific">Priestia megaterium (strain ATCC 14581 / DSM 32 / CCUG 1817 / JCM 2506 / NBRC 15308 / NCIMB 9376 / NCTC 10342 / NRRL B-14308 / VKM B-512 / Ford 19)</name>
    <name type="common">Bacillus megaterium</name>
    <dbReference type="NCBI Taxonomy" id="1348623"/>
    <lineage>
        <taxon>Bacteria</taxon>
        <taxon>Bacillati</taxon>
        <taxon>Bacillota</taxon>
        <taxon>Bacilli</taxon>
        <taxon>Bacillales</taxon>
        <taxon>Bacillaceae</taxon>
        <taxon>Priestia</taxon>
    </lineage>
</organism>
<dbReference type="AlphaFoldDB" id="A0A0B6AHZ8"/>
<dbReference type="EMBL" id="CP009920">
    <property type="protein sequence ID" value="AJI20238.1"/>
    <property type="molecule type" value="Genomic_DNA"/>
</dbReference>
<dbReference type="PATRIC" id="fig|592022.4.peg.604"/>